<name>A0ACB8CT44_DERSI</name>
<gene>
    <name evidence="1" type="ORF">HPB49_022340</name>
</gene>
<dbReference type="EMBL" id="CM023474">
    <property type="protein sequence ID" value="KAH7950316.1"/>
    <property type="molecule type" value="Genomic_DNA"/>
</dbReference>
<organism evidence="1 2">
    <name type="scientific">Dermacentor silvarum</name>
    <name type="common">Tick</name>
    <dbReference type="NCBI Taxonomy" id="543639"/>
    <lineage>
        <taxon>Eukaryota</taxon>
        <taxon>Metazoa</taxon>
        <taxon>Ecdysozoa</taxon>
        <taxon>Arthropoda</taxon>
        <taxon>Chelicerata</taxon>
        <taxon>Arachnida</taxon>
        <taxon>Acari</taxon>
        <taxon>Parasitiformes</taxon>
        <taxon>Ixodida</taxon>
        <taxon>Ixodoidea</taxon>
        <taxon>Ixodidae</taxon>
        <taxon>Rhipicephalinae</taxon>
        <taxon>Dermacentor</taxon>
    </lineage>
</organism>
<sequence>MTLTFLMDVHIFTRWLFIPVFTVVSFKVVLNVLCIALKWHHLFDFFKKSASYETSYSGIQGIVLKVSCVAGNFIFYVYQMVDFVVLRPCLEVLLLYIRQQYEVVRCMIDGGGSTVFVNPARKVEEVRMNLCAIALLKQQLNCIWRWSIMASGAVVLLFACSFTYSAFVEGFSTLQSLVGMIYTSLLVLDLLDIAGLSQEMVNEISYLRDTIKPKEMAISGAGFFSLNLPLIVSLAGSVITYTVILVQTSESVNTAAK</sequence>
<dbReference type="Proteomes" id="UP000821865">
    <property type="component" value="Chromosome 5"/>
</dbReference>
<evidence type="ECO:0000313" key="1">
    <source>
        <dbReference type="EMBL" id="KAH7950316.1"/>
    </source>
</evidence>
<protein>
    <submittedName>
        <fullName evidence="1">Uncharacterized protein</fullName>
    </submittedName>
</protein>
<accession>A0ACB8CT44</accession>
<keyword evidence="2" id="KW-1185">Reference proteome</keyword>
<reference evidence="1" key="1">
    <citation type="submission" date="2020-05" db="EMBL/GenBank/DDBJ databases">
        <title>Large-scale comparative analyses of tick genomes elucidate their genetic diversity and vector capacities.</title>
        <authorList>
            <person name="Jia N."/>
            <person name="Wang J."/>
            <person name="Shi W."/>
            <person name="Du L."/>
            <person name="Sun Y."/>
            <person name="Zhan W."/>
            <person name="Jiang J."/>
            <person name="Wang Q."/>
            <person name="Zhang B."/>
            <person name="Ji P."/>
            <person name="Sakyi L.B."/>
            <person name="Cui X."/>
            <person name="Yuan T."/>
            <person name="Jiang B."/>
            <person name="Yang W."/>
            <person name="Lam T.T.-Y."/>
            <person name="Chang Q."/>
            <person name="Ding S."/>
            <person name="Wang X."/>
            <person name="Zhu J."/>
            <person name="Ruan X."/>
            <person name="Zhao L."/>
            <person name="Wei J."/>
            <person name="Que T."/>
            <person name="Du C."/>
            <person name="Cheng J."/>
            <person name="Dai P."/>
            <person name="Han X."/>
            <person name="Huang E."/>
            <person name="Gao Y."/>
            <person name="Liu J."/>
            <person name="Shao H."/>
            <person name="Ye R."/>
            <person name="Li L."/>
            <person name="Wei W."/>
            <person name="Wang X."/>
            <person name="Wang C."/>
            <person name="Yang T."/>
            <person name="Huo Q."/>
            <person name="Li W."/>
            <person name="Guo W."/>
            <person name="Chen H."/>
            <person name="Zhou L."/>
            <person name="Ni X."/>
            <person name="Tian J."/>
            <person name="Zhou Y."/>
            <person name="Sheng Y."/>
            <person name="Liu T."/>
            <person name="Pan Y."/>
            <person name="Xia L."/>
            <person name="Li J."/>
            <person name="Zhao F."/>
            <person name="Cao W."/>
        </authorList>
    </citation>
    <scope>NUCLEOTIDE SEQUENCE</scope>
    <source>
        <strain evidence="1">Dsil-2018</strain>
    </source>
</reference>
<proteinExistence type="predicted"/>
<comment type="caution">
    <text evidence="1">The sequence shown here is derived from an EMBL/GenBank/DDBJ whole genome shotgun (WGS) entry which is preliminary data.</text>
</comment>
<evidence type="ECO:0000313" key="2">
    <source>
        <dbReference type="Proteomes" id="UP000821865"/>
    </source>
</evidence>